<dbReference type="SUPFAM" id="SSF57716">
    <property type="entry name" value="Glucocorticoid receptor-like (DNA-binding domain)"/>
    <property type="match status" value="2"/>
</dbReference>
<dbReference type="PANTHER" id="PTHR24216:SF11">
    <property type="entry name" value="PAXILLIN"/>
    <property type="match status" value="1"/>
</dbReference>
<dbReference type="EMBL" id="JAINUF010000011">
    <property type="protein sequence ID" value="KAJ8346829.1"/>
    <property type="molecule type" value="Genomic_DNA"/>
</dbReference>
<feature type="region of interest" description="Disordered" evidence="11">
    <location>
        <begin position="87"/>
        <end position="108"/>
    </location>
</feature>
<dbReference type="AlphaFoldDB" id="A0A9Q1EXI8"/>
<accession>A0A9Q1EXI8</accession>
<evidence type="ECO:0000313" key="13">
    <source>
        <dbReference type="EMBL" id="KAJ8346829.1"/>
    </source>
</evidence>
<organism evidence="13 14">
    <name type="scientific">Synaphobranchus kaupii</name>
    <name type="common">Kaup's arrowtooth eel</name>
    <dbReference type="NCBI Taxonomy" id="118154"/>
    <lineage>
        <taxon>Eukaryota</taxon>
        <taxon>Metazoa</taxon>
        <taxon>Chordata</taxon>
        <taxon>Craniata</taxon>
        <taxon>Vertebrata</taxon>
        <taxon>Euteleostomi</taxon>
        <taxon>Actinopterygii</taxon>
        <taxon>Neopterygii</taxon>
        <taxon>Teleostei</taxon>
        <taxon>Anguilliformes</taxon>
        <taxon>Synaphobranchidae</taxon>
        <taxon>Synaphobranchus</taxon>
    </lineage>
</organism>
<proteinExistence type="predicted"/>
<keyword evidence="5" id="KW-0677">Repeat</keyword>
<dbReference type="Gene3D" id="2.10.110.10">
    <property type="entry name" value="Cysteine Rich Protein"/>
    <property type="match status" value="2"/>
</dbReference>
<dbReference type="PROSITE" id="PS50023">
    <property type="entry name" value="LIM_DOMAIN_2"/>
    <property type="match status" value="1"/>
</dbReference>
<dbReference type="FunFam" id="2.10.110.10:FF:000008">
    <property type="entry name" value="Paxillin isoform 1"/>
    <property type="match status" value="1"/>
</dbReference>
<keyword evidence="3" id="KW-0963">Cytoplasm</keyword>
<name>A0A9Q1EXI8_SYNKA</name>
<dbReference type="Proteomes" id="UP001152622">
    <property type="component" value="Chromosome 11"/>
</dbReference>
<dbReference type="InterPro" id="IPR001781">
    <property type="entry name" value="Znf_LIM"/>
</dbReference>
<dbReference type="GO" id="GO:0046872">
    <property type="term" value="F:metal ion binding"/>
    <property type="evidence" value="ECO:0007669"/>
    <property type="project" value="UniProtKB-KW"/>
</dbReference>
<dbReference type="OrthoDB" id="15567at2759"/>
<protein>
    <recommendedName>
        <fullName evidence="12">LIM zinc-binding domain-containing protein</fullName>
    </recommendedName>
</protein>
<keyword evidence="14" id="KW-1185">Reference proteome</keyword>
<evidence type="ECO:0000256" key="4">
    <source>
        <dbReference type="ARBA" id="ARBA00022723"/>
    </source>
</evidence>
<evidence type="ECO:0000256" key="5">
    <source>
        <dbReference type="ARBA" id="ARBA00022737"/>
    </source>
</evidence>
<dbReference type="GO" id="GO:0043542">
    <property type="term" value="P:endothelial cell migration"/>
    <property type="evidence" value="ECO:0007669"/>
    <property type="project" value="TreeGrafter"/>
</dbReference>
<keyword evidence="9" id="KW-0206">Cytoskeleton</keyword>
<keyword evidence="4 10" id="KW-0479">Metal-binding</keyword>
<feature type="domain" description="LIM zinc-binding" evidence="12">
    <location>
        <begin position="209"/>
        <end position="268"/>
    </location>
</feature>
<keyword evidence="7" id="KW-0965">Cell junction</keyword>
<evidence type="ECO:0000313" key="14">
    <source>
        <dbReference type="Proteomes" id="UP001152622"/>
    </source>
</evidence>
<keyword evidence="8 10" id="KW-0440">LIM domain</keyword>
<comment type="caution">
    <text evidence="13">The sequence shown here is derived from an EMBL/GenBank/DDBJ whole genome shotgun (WGS) entry which is preliminary data.</text>
</comment>
<reference evidence="13" key="1">
    <citation type="journal article" date="2023" name="Science">
        <title>Genome structures resolve the early diversification of teleost fishes.</title>
        <authorList>
            <person name="Parey E."/>
            <person name="Louis A."/>
            <person name="Montfort J."/>
            <person name="Bouchez O."/>
            <person name="Roques C."/>
            <person name="Iampietro C."/>
            <person name="Lluch J."/>
            <person name="Castinel A."/>
            <person name="Donnadieu C."/>
            <person name="Desvignes T."/>
            <person name="Floi Bucao C."/>
            <person name="Jouanno E."/>
            <person name="Wen M."/>
            <person name="Mejri S."/>
            <person name="Dirks R."/>
            <person name="Jansen H."/>
            <person name="Henkel C."/>
            <person name="Chen W.J."/>
            <person name="Zahm M."/>
            <person name="Cabau C."/>
            <person name="Klopp C."/>
            <person name="Thompson A.W."/>
            <person name="Robinson-Rechavi M."/>
            <person name="Braasch I."/>
            <person name="Lecointre G."/>
            <person name="Bobe J."/>
            <person name="Postlethwait J.H."/>
            <person name="Berthelot C."/>
            <person name="Roest Crollius H."/>
            <person name="Guiguen Y."/>
        </authorList>
    </citation>
    <scope>NUCLEOTIDE SEQUENCE</scope>
    <source>
        <strain evidence="13">WJC10195</strain>
    </source>
</reference>
<evidence type="ECO:0000259" key="12">
    <source>
        <dbReference type="PROSITE" id="PS50023"/>
    </source>
</evidence>
<evidence type="ECO:0000256" key="6">
    <source>
        <dbReference type="ARBA" id="ARBA00022833"/>
    </source>
</evidence>
<dbReference type="GO" id="GO:0007179">
    <property type="term" value="P:transforming growth factor beta receptor signaling pathway"/>
    <property type="evidence" value="ECO:0007669"/>
    <property type="project" value="TreeGrafter"/>
</dbReference>
<evidence type="ECO:0000256" key="10">
    <source>
        <dbReference type="PROSITE-ProRule" id="PRU00125"/>
    </source>
</evidence>
<gene>
    <name evidence="13" type="ORF">SKAU_G00282300</name>
</gene>
<dbReference type="InterPro" id="IPR047075">
    <property type="entry name" value="Paxillin_TGFB1I1_LIM_dom1"/>
</dbReference>
<evidence type="ECO:0000256" key="8">
    <source>
        <dbReference type="ARBA" id="ARBA00023038"/>
    </source>
</evidence>
<dbReference type="GO" id="GO:0034446">
    <property type="term" value="P:substrate adhesion-dependent cell spreading"/>
    <property type="evidence" value="ECO:0007669"/>
    <property type="project" value="TreeGrafter"/>
</dbReference>
<evidence type="ECO:0000256" key="2">
    <source>
        <dbReference type="ARBA" id="ARBA00004246"/>
    </source>
</evidence>
<dbReference type="CDD" id="cd09336">
    <property type="entry name" value="LIM1_Paxillin_like"/>
    <property type="match status" value="1"/>
</dbReference>
<dbReference type="GO" id="GO:0005856">
    <property type="term" value="C:cytoskeleton"/>
    <property type="evidence" value="ECO:0007669"/>
    <property type="project" value="UniProtKB-SubCell"/>
</dbReference>
<dbReference type="SMART" id="SM00132">
    <property type="entry name" value="LIM"/>
    <property type="match status" value="2"/>
</dbReference>
<comment type="subcellular location">
    <subcellularLocation>
        <location evidence="2">Cell junction</location>
        <location evidence="2">Focal adhesion</location>
    </subcellularLocation>
    <subcellularLocation>
        <location evidence="1">Cytoplasm</location>
        <location evidence="1">Cytoskeleton</location>
    </subcellularLocation>
</comment>
<dbReference type="Pfam" id="PF00412">
    <property type="entry name" value="LIM"/>
    <property type="match status" value="2"/>
</dbReference>
<dbReference type="GO" id="GO:0005925">
    <property type="term" value="C:focal adhesion"/>
    <property type="evidence" value="ECO:0007669"/>
    <property type="project" value="UniProtKB-SubCell"/>
</dbReference>
<dbReference type="PANTHER" id="PTHR24216">
    <property type="entry name" value="PAXILLIN-RELATED"/>
    <property type="match status" value="1"/>
</dbReference>
<dbReference type="PROSITE" id="PS00478">
    <property type="entry name" value="LIM_DOMAIN_1"/>
    <property type="match status" value="1"/>
</dbReference>
<sequence length="365" mass="40166">MKVAVAQDWPELKSVIRRTKETDNVHPMYRECEAQRRRKMGPLIFHKSSSQDRLIQELQGRLGIGPVKHPRKPPNDWLTDGVIVMSNPQRSRESPDPTHAPALAPVPSPASVPIPAPVPASAPWLAPPPEPAPEHSPAPAPVLAPVPTPDPTSPVPEPTLTLPLAVDKIMSQGRGPSPLGANQGNKLDSMLGSLQSDLNRLGVQTVAKGVCGACRKPIIGQVVTAMGCTWHPEHFVCKHCQEEIGSRNFFERDGQPYCEEDYHNLYSPRCHYCNGAILDKVVTALDKTWHPDHFFCAQCGTFFGPEVSHRSIVLRQSKFRRSGPSMLMKRSLASISTDRLLLQSVLTRFMVLKPRSTAAVDIGRT</sequence>
<evidence type="ECO:0000256" key="3">
    <source>
        <dbReference type="ARBA" id="ARBA00022490"/>
    </source>
</evidence>
<evidence type="ECO:0000256" key="11">
    <source>
        <dbReference type="SAM" id="MobiDB-lite"/>
    </source>
</evidence>
<dbReference type="FunFam" id="2.10.110.10:FF:000018">
    <property type="entry name" value="Paxillin isoform 1"/>
    <property type="match status" value="1"/>
</dbReference>
<evidence type="ECO:0000256" key="9">
    <source>
        <dbReference type="ARBA" id="ARBA00023212"/>
    </source>
</evidence>
<feature type="region of interest" description="Disordered" evidence="11">
    <location>
        <begin position="123"/>
        <end position="157"/>
    </location>
</feature>
<evidence type="ECO:0000256" key="1">
    <source>
        <dbReference type="ARBA" id="ARBA00004245"/>
    </source>
</evidence>
<keyword evidence="6 10" id="KW-0862">Zinc</keyword>
<evidence type="ECO:0000256" key="7">
    <source>
        <dbReference type="ARBA" id="ARBA00022949"/>
    </source>
</evidence>